<sequence>MAYGNVQILDYPSSQLVTIDAGPAKLQTGTFKIILTIELQDYDNTINRVEMTVNDKLANHLLKPILTSLIKQSKNYLDRIRINSKVRRSLDFIGSAWKWIAGNPDHADYNILMEKINNVLESNNRQLIINKLTNAKINEVIDNTNKISKVVKEKEEVANDLILQIKFKLEIIRKS</sequence>
<evidence type="ECO:0000313" key="1">
    <source>
        <dbReference type="EMBL" id="JAI19576.1"/>
    </source>
</evidence>
<dbReference type="Pfam" id="PF07253">
    <property type="entry name" value="Gypsy"/>
    <property type="match status" value="1"/>
</dbReference>
<accession>A0A0K8WA11</accession>
<proteinExistence type="predicted"/>
<name>A0A0K8WA11_BACLA</name>
<protein>
    <submittedName>
        <fullName evidence="2">Retrovirus-related Env polyprotein from transposon gypsy</fullName>
    </submittedName>
</protein>
<dbReference type="InterPro" id="IPR009882">
    <property type="entry name" value="Gypsy"/>
</dbReference>
<dbReference type="AlphaFoldDB" id="A0A0K8WA11"/>
<evidence type="ECO:0000313" key="2">
    <source>
        <dbReference type="EMBL" id="JAI48028.1"/>
    </source>
</evidence>
<dbReference type="EMBL" id="GDHF01004286">
    <property type="protein sequence ID" value="JAI48028.1"/>
    <property type="molecule type" value="Transcribed_RNA"/>
</dbReference>
<organism evidence="2">
    <name type="scientific">Bactrocera latifrons</name>
    <name type="common">Malaysian fruit fly</name>
    <name type="synonym">Chaetodacus latifrons</name>
    <dbReference type="NCBI Taxonomy" id="174628"/>
    <lineage>
        <taxon>Eukaryota</taxon>
        <taxon>Metazoa</taxon>
        <taxon>Ecdysozoa</taxon>
        <taxon>Arthropoda</taxon>
        <taxon>Hexapoda</taxon>
        <taxon>Insecta</taxon>
        <taxon>Pterygota</taxon>
        <taxon>Neoptera</taxon>
        <taxon>Endopterygota</taxon>
        <taxon>Diptera</taxon>
        <taxon>Brachycera</taxon>
        <taxon>Muscomorpha</taxon>
        <taxon>Tephritoidea</taxon>
        <taxon>Tephritidae</taxon>
        <taxon>Bactrocera</taxon>
        <taxon>Bactrocera</taxon>
    </lineage>
</organism>
<dbReference type="EMBL" id="GDHF01032738">
    <property type="protein sequence ID" value="JAI19576.1"/>
    <property type="molecule type" value="Transcribed_RNA"/>
</dbReference>
<reference evidence="2" key="1">
    <citation type="submission" date="2015-06" db="EMBL/GenBank/DDBJ databases">
        <authorList>
            <person name="Hoefler B.C."/>
            <person name="Straight P.D."/>
        </authorList>
    </citation>
    <scope>NUCLEOTIDE SEQUENCE</scope>
</reference>
<gene>
    <name evidence="2" type="primary">env_55</name>
    <name evidence="1" type="synonym">env_15</name>
    <name evidence="2" type="ORF">c3_g4_i1</name>
    <name evidence="1" type="ORF">c3_g4_i2</name>
</gene>